<dbReference type="SMART" id="SM00855">
    <property type="entry name" value="PGAM"/>
    <property type="match status" value="1"/>
</dbReference>
<dbReference type="PROSITE" id="PS00175">
    <property type="entry name" value="PG_MUTASE"/>
    <property type="match status" value="1"/>
</dbReference>
<comment type="caution">
    <text evidence="2">The sequence shown here is derived from an EMBL/GenBank/DDBJ whole genome shotgun (WGS) entry which is preliminary data.</text>
</comment>
<dbReference type="PANTHER" id="PTHR48100">
    <property type="entry name" value="BROAD-SPECIFICITY PHOSPHATASE YOR283W-RELATED"/>
    <property type="match status" value="1"/>
</dbReference>
<dbReference type="InterPro" id="IPR050275">
    <property type="entry name" value="PGM_Phosphatase"/>
</dbReference>
<sequence length="216" mass="22813">MRLILIRHGQTPSNVRGVLDTRIPGPGLTDLGREQAARLPETLRDERIGALYVSTMRRTHETAAPLAQALGLTPVERAGIREIAAGGLEMRGDRASVAEYLETMIRWVGGEDDLRLADGETGREFAARYDAVVAEAEATGHGTVALVSHGAAIRCWSGMRARGLDAAFVADHELENTGVVVLEGSGADWTLESWEGEPAGGVGGDAPSGPAGEPRP</sequence>
<dbReference type="InterPro" id="IPR001345">
    <property type="entry name" value="PG/BPGM_mutase_AS"/>
</dbReference>
<feature type="region of interest" description="Disordered" evidence="1">
    <location>
        <begin position="193"/>
        <end position="216"/>
    </location>
</feature>
<evidence type="ECO:0000313" key="2">
    <source>
        <dbReference type="EMBL" id="KZC94313.1"/>
    </source>
</evidence>
<dbReference type="OrthoDB" id="9793115at2"/>
<dbReference type="Proteomes" id="UP000076218">
    <property type="component" value="Unassembled WGS sequence"/>
</dbReference>
<evidence type="ECO:0000256" key="1">
    <source>
        <dbReference type="SAM" id="MobiDB-lite"/>
    </source>
</evidence>
<gene>
    <name evidence="2" type="ORF">AWH51_13980</name>
</gene>
<dbReference type="GO" id="GO:0005737">
    <property type="term" value="C:cytoplasm"/>
    <property type="evidence" value="ECO:0007669"/>
    <property type="project" value="TreeGrafter"/>
</dbReference>
<dbReference type="GO" id="GO:0016791">
    <property type="term" value="F:phosphatase activity"/>
    <property type="evidence" value="ECO:0007669"/>
    <property type="project" value="TreeGrafter"/>
</dbReference>
<dbReference type="Pfam" id="PF00300">
    <property type="entry name" value="His_Phos_1"/>
    <property type="match status" value="1"/>
</dbReference>
<protein>
    <submittedName>
        <fullName evidence="2">Histidine phosphatase</fullName>
    </submittedName>
</protein>
<accession>A0A154UYU4</accession>
<dbReference type="InterPro" id="IPR029033">
    <property type="entry name" value="His_PPase_superfam"/>
</dbReference>
<dbReference type="PANTHER" id="PTHR48100:SF58">
    <property type="entry name" value="PE-PGRS FAMILY PROTEIN PE_PGRS11"/>
    <property type="match status" value="1"/>
</dbReference>
<dbReference type="EMBL" id="LQXA01000046">
    <property type="protein sequence ID" value="KZC94313.1"/>
    <property type="molecule type" value="Genomic_DNA"/>
</dbReference>
<dbReference type="Gene3D" id="3.40.50.1240">
    <property type="entry name" value="Phosphoglycerate mutase-like"/>
    <property type="match status" value="1"/>
</dbReference>
<dbReference type="RefSeq" id="WP_063072342.1">
    <property type="nucleotide sequence ID" value="NZ_LQXA01000046.1"/>
</dbReference>
<dbReference type="SUPFAM" id="SSF53254">
    <property type="entry name" value="Phosphoglycerate mutase-like"/>
    <property type="match status" value="1"/>
</dbReference>
<dbReference type="InterPro" id="IPR013078">
    <property type="entry name" value="His_Pase_superF_clade-1"/>
</dbReference>
<dbReference type="CDD" id="cd07067">
    <property type="entry name" value="HP_PGM_like"/>
    <property type="match status" value="1"/>
</dbReference>
<dbReference type="STRING" id="31965.AWH51_13980"/>
<dbReference type="AlphaFoldDB" id="A0A154UYU4"/>
<name>A0A154UYU4_9MICO</name>
<proteinExistence type="predicted"/>
<reference evidence="2 3" key="1">
    <citation type="submission" date="2016-01" db="EMBL/GenBank/DDBJ databases">
        <title>Draft genome sequence of Clavibacter michiganensis subsp. tessellarius DOAB 609.</title>
        <authorList>
            <person name="Tambong J.T."/>
        </authorList>
    </citation>
    <scope>NUCLEOTIDE SEQUENCE [LARGE SCALE GENOMIC DNA]</scope>
    <source>
        <strain evidence="2 3">DOAB 609</strain>
    </source>
</reference>
<organism evidence="2 3">
    <name type="scientific">Clavibacter tessellarius</name>
    <dbReference type="NCBI Taxonomy" id="31965"/>
    <lineage>
        <taxon>Bacteria</taxon>
        <taxon>Bacillati</taxon>
        <taxon>Actinomycetota</taxon>
        <taxon>Actinomycetes</taxon>
        <taxon>Micrococcales</taxon>
        <taxon>Microbacteriaceae</taxon>
        <taxon>Clavibacter</taxon>
    </lineage>
</organism>
<evidence type="ECO:0000313" key="3">
    <source>
        <dbReference type="Proteomes" id="UP000076218"/>
    </source>
</evidence>